<proteinExistence type="predicted"/>
<gene>
    <name evidence="1" type="ORF">BECKDK2373B_GA0170837_106927</name>
</gene>
<dbReference type="AlphaFoldDB" id="A0A450SVM9"/>
<protein>
    <submittedName>
        <fullName evidence="1">Uncharacterized protein</fullName>
    </submittedName>
</protein>
<dbReference type="EMBL" id="CAADEX010000069">
    <property type="protein sequence ID" value="VFJ58009.1"/>
    <property type="molecule type" value="Genomic_DNA"/>
</dbReference>
<evidence type="ECO:0000313" key="1">
    <source>
        <dbReference type="EMBL" id="VFJ58009.1"/>
    </source>
</evidence>
<sequence length="31" mass="3841">MPYKLRFLVSFRLVRKLDPCFCMRLSLYQLC</sequence>
<name>A0A450SVM9_9GAMM</name>
<accession>A0A450SVM9</accession>
<reference evidence="1" key="1">
    <citation type="submission" date="2019-02" db="EMBL/GenBank/DDBJ databases">
        <authorList>
            <person name="Gruber-Vodicka R. H."/>
            <person name="Seah K. B. B."/>
        </authorList>
    </citation>
    <scope>NUCLEOTIDE SEQUENCE</scope>
    <source>
        <strain evidence="1">BECK_DK47</strain>
    </source>
</reference>
<organism evidence="1">
    <name type="scientific">Candidatus Kentrum sp. DK</name>
    <dbReference type="NCBI Taxonomy" id="2126562"/>
    <lineage>
        <taxon>Bacteria</taxon>
        <taxon>Pseudomonadati</taxon>
        <taxon>Pseudomonadota</taxon>
        <taxon>Gammaproteobacteria</taxon>
        <taxon>Candidatus Kentrum</taxon>
    </lineage>
</organism>